<reference evidence="1" key="2">
    <citation type="journal article" date="2024" name="Plant">
        <title>Genomic evolution and insights into agronomic trait innovations of Sesamum species.</title>
        <authorList>
            <person name="Miao H."/>
            <person name="Wang L."/>
            <person name="Qu L."/>
            <person name="Liu H."/>
            <person name="Sun Y."/>
            <person name="Le M."/>
            <person name="Wang Q."/>
            <person name="Wei S."/>
            <person name="Zheng Y."/>
            <person name="Lin W."/>
            <person name="Duan Y."/>
            <person name="Cao H."/>
            <person name="Xiong S."/>
            <person name="Wang X."/>
            <person name="Wei L."/>
            <person name="Li C."/>
            <person name="Ma Q."/>
            <person name="Ju M."/>
            <person name="Zhao R."/>
            <person name="Li G."/>
            <person name="Mu C."/>
            <person name="Tian Q."/>
            <person name="Mei H."/>
            <person name="Zhang T."/>
            <person name="Gao T."/>
            <person name="Zhang H."/>
        </authorList>
    </citation>
    <scope>NUCLEOTIDE SEQUENCE</scope>
    <source>
        <strain evidence="1">K16</strain>
    </source>
</reference>
<proteinExistence type="predicted"/>
<evidence type="ECO:0000313" key="1">
    <source>
        <dbReference type="EMBL" id="KAK4404005.1"/>
    </source>
</evidence>
<organism evidence="1 2">
    <name type="scientific">Sesamum angolense</name>
    <dbReference type="NCBI Taxonomy" id="2727404"/>
    <lineage>
        <taxon>Eukaryota</taxon>
        <taxon>Viridiplantae</taxon>
        <taxon>Streptophyta</taxon>
        <taxon>Embryophyta</taxon>
        <taxon>Tracheophyta</taxon>
        <taxon>Spermatophyta</taxon>
        <taxon>Magnoliopsida</taxon>
        <taxon>eudicotyledons</taxon>
        <taxon>Gunneridae</taxon>
        <taxon>Pentapetalae</taxon>
        <taxon>asterids</taxon>
        <taxon>lamiids</taxon>
        <taxon>Lamiales</taxon>
        <taxon>Pedaliaceae</taxon>
        <taxon>Sesamum</taxon>
    </lineage>
</organism>
<evidence type="ECO:0000313" key="2">
    <source>
        <dbReference type="Proteomes" id="UP001289374"/>
    </source>
</evidence>
<sequence length="89" mass="9912">MICEQTLQNFARKFSAALNRSSGGQGIAETSEDGSKWGHVRKGTCCVCYDSHIDAYCTDVGICAHVQNVQMSWYVEEESVRCVVHPLLR</sequence>
<name>A0AAE1X2D7_9LAMI</name>
<dbReference type="EMBL" id="JACGWL010000004">
    <property type="protein sequence ID" value="KAK4404005.1"/>
    <property type="molecule type" value="Genomic_DNA"/>
</dbReference>
<comment type="caution">
    <text evidence="1">The sequence shown here is derived from an EMBL/GenBank/DDBJ whole genome shotgun (WGS) entry which is preliminary data.</text>
</comment>
<dbReference type="PANTHER" id="PTHR46519:SF2">
    <property type="entry name" value="RING_U-BOX SUPERFAMILY PROTEIN"/>
    <property type="match status" value="1"/>
</dbReference>
<dbReference type="PANTHER" id="PTHR46519">
    <property type="entry name" value="RING/U-BOX SUPERFAMILY PROTEIN"/>
    <property type="match status" value="1"/>
</dbReference>
<gene>
    <name evidence="1" type="ORF">Sango_0769100</name>
</gene>
<dbReference type="AlphaFoldDB" id="A0AAE1X2D7"/>
<reference evidence="1" key="1">
    <citation type="submission" date="2020-06" db="EMBL/GenBank/DDBJ databases">
        <authorList>
            <person name="Li T."/>
            <person name="Hu X."/>
            <person name="Zhang T."/>
            <person name="Song X."/>
            <person name="Zhang H."/>
            <person name="Dai N."/>
            <person name="Sheng W."/>
            <person name="Hou X."/>
            <person name="Wei L."/>
        </authorList>
    </citation>
    <scope>NUCLEOTIDE SEQUENCE</scope>
    <source>
        <strain evidence="1">K16</strain>
        <tissue evidence="1">Leaf</tissue>
    </source>
</reference>
<keyword evidence="2" id="KW-1185">Reference proteome</keyword>
<dbReference type="Proteomes" id="UP001289374">
    <property type="component" value="Unassembled WGS sequence"/>
</dbReference>
<accession>A0AAE1X2D7</accession>
<protein>
    <submittedName>
        <fullName evidence="1">Uncharacterized protein</fullName>
    </submittedName>
</protein>